<evidence type="ECO:0000313" key="1">
    <source>
        <dbReference type="EMBL" id="KPC24348.1"/>
    </source>
</evidence>
<dbReference type="EMBL" id="LGLN01000088">
    <property type="protein sequence ID" value="KPC24348.1"/>
    <property type="molecule type" value="Genomic_DNA"/>
</dbReference>
<evidence type="ECO:0000313" key="2">
    <source>
        <dbReference type="Proteomes" id="UP000037891"/>
    </source>
</evidence>
<protein>
    <submittedName>
        <fullName evidence="1">Uncharacterized protein</fullName>
    </submittedName>
</protein>
<proteinExistence type="predicted"/>
<organism evidence="1 2">
    <name type="scientific">Pseudomonas syringae pv. cilantro</name>
    <dbReference type="NCBI Taxonomy" id="81035"/>
    <lineage>
        <taxon>Bacteria</taxon>
        <taxon>Pseudomonadati</taxon>
        <taxon>Pseudomonadota</taxon>
        <taxon>Gammaproteobacteria</taxon>
        <taxon>Pseudomonadales</taxon>
        <taxon>Pseudomonadaceae</taxon>
        <taxon>Pseudomonas</taxon>
        <taxon>Pseudomonas syringae</taxon>
    </lineage>
</organism>
<dbReference type="AlphaFoldDB" id="A0A0N0GCQ2"/>
<reference evidence="1 2" key="1">
    <citation type="submission" date="2015-07" db="EMBL/GenBank/DDBJ databases">
        <authorList>
            <person name="Noorani M."/>
        </authorList>
    </citation>
    <scope>NUCLEOTIDE SEQUENCE [LARGE SCALE GENOMIC DNA]</scope>
    <source>
        <strain evidence="1 2">0788_9</strain>
    </source>
</reference>
<sequence>MALKDQSRLAVAWLAPEAYLTLRPLSVIDFQLLIDVQ</sequence>
<reference evidence="1 2" key="2">
    <citation type="submission" date="2015-10" db="EMBL/GenBank/DDBJ databases">
        <title>Comparative genomics and high-throughput reverse genetic screens identify a new phytobacterial MAMP and an Arabidopsis receptor required for immune elicitation.</title>
        <authorList>
            <person name="Mott G.A."/>
            <person name="Thakur S."/>
            <person name="Wang P.W."/>
            <person name="Desveaux D."/>
            <person name="Guttman D.S."/>
        </authorList>
    </citation>
    <scope>NUCLEOTIDE SEQUENCE [LARGE SCALE GENOMIC DNA]</scope>
    <source>
        <strain evidence="1 2">0788_9</strain>
    </source>
</reference>
<gene>
    <name evidence="1" type="ORF">ABJ99_4288</name>
</gene>
<name>A0A0N0GCQ2_PSESX</name>
<accession>A0A0N0GCQ2</accession>
<comment type="caution">
    <text evidence="1">The sequence shown here is derived from an EMBL/GenBank/DDBJ whole genome shotgun (WGS) entry which is preliminary data.</text>
</comment>
<dbReference type="Proteomes" id="UP000037891">
    <property type="component" value="Unassembled WGS sequence"/>
</dbReference>